<dbReference type="EMBL" id="JBHSDC010000019">
    <property type="protein sequence ID" value="MFC4232252.1"/>
    <property type="molecule type" value="Genomic_DNA"/>
</dbReference>
<dbReference type="Pfam" id="PF19313">
    <property type="entry name" value="DUF5916"/>
    <property type="match status" value="1"/>
</dbReference>
<dbReference type="InterPro" id="IPR045670">
    <property type="entry name" value="DUF5916"/>
</dbReference>
<dbReference type="Proteomes" id="UP001595906">
    <property type="component" value="Unassembled WGS sequence"/>
</dbReference>
<reference evidence="4" key="1">
    <citation type="journal article" date="2019" name="Int. J. Syst. Evol. Microbiol.">
        <title>The Global Catalogue of Microorganisms (GCM) 10K type strain sequencing project: providing services to taxonomists for standard genome sequencing and annotation.</title>
        <authorList>
            <consortium name="The Broad Institute Genomics Platform"/>
            <consortium name="The Broad Institute Genome Sequencing Center for Infectious Disease"/>
            <person name="Wu L."/>
            <person name="Ma J."/>
        </authorList>
    </citation>
    <scope>NUCLEOTIDE SEQUENCE [LARGE SCALE GENOMIC DNA]</scope>
    <source>
        <strain evidence="4">CECT 8010</strain>
    </source>
</reference>
<evidence type="ECO:0000259" key="2">
    <source>
        <dbReference type="Pfam" id="PF19313"/>
    </source>
</evidence>
<accession>A0ABV8PZ71</accession>
<keyword evidence="1" id="KW-0732">Signal</keyword>
<evidence type="ECO:0000256" key="1">
    <source>
        <dbReference type="SAM" id="SignalP"/>
    </source>
</evidence>
<dbReference type="Gene3D" id="2.60.40.1190">
    <property type="match status" value="1"/>
</dbReference>
<organism evidence="3 4">
    <name type="scientific">Parasediminibacterium paludis</name>
    <dbReference type="NCBI Taxonomy" id="908966"/>
    <lineage>
        <taxon>Bacteria</taxon>
        <taxon>Pseudomonadati</taxon>
        <taxon>Bacteroidota</taxon>
        <taxon>Chitinophagia</taxon>
        <taxon>Chitinophagales</taxon>
        <taxon>Chitinophagaceae</taxon>
        <taxon>Parasediminibacterium</taxon>
    </lineage>
</organism>
<feature type="signal peptide" evidence="1">
    <location>
        <begin position="1"/>
        <end position="28"/>
    </location>
</feature>
<dbReference type="RefSeq" id="WP_379014031.1">
    <property type="nucleotide sequence ID" value="NZ_JBHSDC010000019.1"/>
</dbReference>
<name>A0ABV8PZ71_9BACT</name>
<gene>
    <name evidence="3" type="ORF">ACFOW1_10145</name>
</gene>
<keyword evidence="4" id="KW-1185">Reference proteome</keyword>
<evidence type="ECO:0000313" key="3">
    <source>
        <dbReference type="EMBL" id="MFC4232252.1"/>
    </source>
</evidence>
<dbReference type="SUPFAM" id="SSF49344">
    <property type="entry name" value="CBD9-like"/>
    <property type="match status" value="1"/>
</dbReference>
<comment type="caution">
    <text evidence="3">The sequence shown here is derived from an EMBL/GenBank/DDBJ whole genome shotgun (WGS) entry which is preliminary data.</text>
</comment>
<feature type="chain" id="PRO_5046006066" evidence="1">
    <location>
        <begin position="29"/>
        <end position="825"/>
    </location>
</feature>
<evidence type="ECO:0000313" key="4">
    <source>
        <dbReference type="Proteomes" id="UP001595906"/>
    </source>
</evidence>
<feature type="domain" description="DUF5916" evidence="2">
    <location>
        <begin position="244"/>
        <end position="822"/>
    </location>
</feature>
<sequence length="825" mass="93755">MHINKRYTFIDKILFVSSLLLSISFAQAQTTTTAITNKSIPAVRTNKKIMIDGVLNDSAWLAAPVATNFVEFRPAFGNIEDAKNKTEIYLLYDDDAIYIGGFCHEASVDSISKELVGRDVIGVNDYVGVLFDTYKDKINGFGYYITPLGEQYDAKYTNNGEDGSWNSVYESKANIVAGGWTFEMRIPYSAIRFSSNKIQDWGINITRNRKKSGKQYFWYPLNPNVGGTLFSQAGLWTNIQNIKPPLRLSLSPYLATYANHDGTTNPKTWSTTISGGLDVKYGISAAFTLDMTLIPDFGQIQSDNQVLNLSPFEVKYNENRTFFTEGTELFSKGNLFYSRRIGGEPLHYWDVQNNLTSNEHIVSNPSATKLINATKISGRTASGLGIGVLNAISSAQYATIEDNTGKSRTEETSPLTNYNIIVLDQTLKNNSSISLINTNTWRAGKDYDANVTAGIWDLYDKKNKWNFSGQADVSQLLGILPNGGNQIGYSHTLGFAKPSGRFNFSVYQNLTDNKYSQNDLGYATNNNFLDHGLWIGYKWLKPNMWYNNLRFNFNLTYSRRYMPSSYQMFEVNSNINGQFKNLWNGGIYVSYTAAQNDFYEPRVEGRVFKIPAKHLIDVWLNSNYAKKYSAGLEMAYYATSKFGTSGVDISPNQSYRFNKKLTISMNSNIQLRYNNIGFATLDAGKSIMGSRTRYSVENIWVFKYNFNNKMGVNLRARHYWSRVNYHQFYNLQEDGGLMTTARDYSSLANYNINYFNIDMVYTWQFALGSFLNIGWKNAIQNFDPTLDRDYFKNLKSTLASDQLNNFSVKVIYFLDYAKLKKKSNV</sequence>
<dbReference type="CDD" id="cd09618">
    <property type="entry name" value="CBM9_like_2"/>
    <property type="match status" value="1"/>
</dbReference>
<proteinExistence type="predicted"/>
<protein>
    <submittedName>
        <fullName evidence="3">DUF5916 domain-containing protein</fullName>
    </submittedName>
</protein>